<dbReference type="GeneTree" id="ENSGT00940000157344"/>
<reference evidence="3" key="2">
    <citation type="submission" date="2025-09" db="UniProtKB">
        <authorList>
            <consortium name="Ensembl"/>
        </authorList>
    </citation>
    <scope>IDENTIFICATION</scope>
</reference>
<dbReference type="InterPro" id="IPR015310">
    <property type="entry name" value="AHSA1-like_N"/>
</dbReference>
<accession>A0A8C5KLK2</accession>
<proteinExistence type="inferred from homology"/>
<reference evidence="3" key="1">
    <citation type="submission" date="2025-08" db="UniProtKB">
        <authorList>
            <consortium name="Ensembl"/>
        </authorList>
    </citation>
    <scope>IDENTIFICATION</scope>
</reference>
<dbReference type="GO" id="GO:0051087">
    <property type="term" value="F:protein-folding chaperone binding"/>
    <property type="evidence" value="ECO:0007669"/>
    <property type="project" value="InterPro"/>
</dbReference>
<feature type="domain" description="Activator of Hsp90 ATPase AHSA1-like N-terminal" evidence="2">
    <location>
        <begin position="2"/>
        <end position="97"/>
    </location>
</feature>
<name>A0A8C5KLK2_JACJA</name>
<dbReference type="GO" id="GO:0001671">
    <property type="term" value="F:ATPase activator activity"/>
    <property type="evidence" value="ECO:0007669"/>
    <property type="project" value="InterPro"/>
</dbReference>
<dbReference type="InterPro" id="IPR036338">
    <property type="entry name" value="Aha1"/>
</dbReference>
<dbReference type="Gene3D" id="3.15.10.20">
    <property type="entry name" value="Activator of Hsp90 ATPase Aha1, N-terminal domain"/>
    <property type="match status" value="1"/>
</dbReference>
<evidence type="ECO:0000259" key="2">
    <source>
        <dbReference type="SMART" id="SM01000"/>
    </source>
</evidence>
<dbReference type="SUPFAM" id="SSF103111">
    <property type="entry name" value="Activator of Hsp90 ATPase, Aha1"/>
    <property type="match status" value="1"/>
</dbReference>
<sequence length="157" mass="16941">TERDATSWSKGKLRELLVGIAMEIQAGCCVISELKQVEGTVKESCVKHKGLIEVPSAKDAGKKKGDGDILKDLVKTTGATKVREALGKYLKALKTGRGIPCVLKSPLSIQVDQASPPVTLGIRIPIMALHLMEVFNSRATVHKCLSHFSIPPLVIIF</sequence>
<organism evidence="3 4">
    <name type="scientific">Jaculus jaculus</name>
    <name type="common">Lesser Egyptian jerboa</name>
    <dbReference type="NCBI Taxonomy" id="51337"/>
    <lineage>
        <taxon>Eukaryota</taxon>
        <taxon>Metazoa</taxon>
        <taxon>Chordata</taxon>
        <taxon>Craniata</taxon>
        <taxon>Vertebrata</taxon>
        <taxon>Euteleostomi</taxon>
        <taxon>Mammalia</taxon>
        <taxon>Eutheria</taxon>
        <taxon>Euarchontoglires</taxon>
        <taxon>Glires</taxon>
        <taxon>Rodentia</taxon>
        <taxon>Myomorpha</taxon>
        <taxon>Dipodoidea</taxon>
        <taxon>Dipodidae</taxon>
        <taxon>Dipodinae</taxon>
        <taxon>Jaculus</taxon>
    </lineage>
</organism>
<dbReference type="AlphaFoldDB" id="A0A8C5KLK2"/>
<protein>
    <submittedName>
        <fullName evidence="3">AHA1, activator of heat shock protein ATPase 2</fullName>
    </submittedName>
</protein>
<evidence type="ECO:0000313" key="4">
    <source>
        <dbReference type="Proteomes" id="UP000694385"/>
    </source>
</evidence>
<keyword evidence="4" id="KW-1185">Reference proteome</keyword>
<dbReference type="Pfam" id="PF09229">
    <property type="entry name" value="Aha1_N"/>
    <property type="match status" value="1"/>
</dbReference>
<dbReference type="Proteomes" id="UP000694385">
    <property type="component" value="Unassembled WGS sequence"/>
</dbReference>
<dbReference type="Ensembl" id="ENSJJAT00000017315.1">
    <property type="protein sequence ID" value="ENSJJAP00000010849.1"/>
    <property type="gene ID" value="ENSJJAG00000014319.1"/>
</dbReference>
<evidence type="ECO:0000256" key="1">
    <source>
        <dbReference type="ARBA" id="ARBA00006817"/>
    </source>
</evidence>
<dbReference type="SMART" id="SM01000">
    <property type="entry name" value="Aha1_N"/>
    <property type="match status" value="1"/>
</dbReference>
<comment type="similarity">
    <text evidence="1">Belongs to the AHA1 family.</text>
</comment>
<evidence type="ECO:0000313" key="3">
    <source>
        <dbReference type="Ensembl" id="ENSJJAP00000010849.1"/>
    </source>
</evidence>